<name>A0A2J6RU05_HYAVF</name>
<protein>
    <submittedName>
        <fullName evidence="1">Uncharacterized protein</fullName>
    </submittedName>
</protein>
<evidence type="ECO:0000313" key="2">
    <source>
        <dbReference type="Proteomes" id="UP000235786"/>
    </source>
</evidence>
<proteinExistence type="predicted"/>
<evidence type="ECO:0000313" key="1">
    <source>
        <dbReference type="EMBL" id="PMD42000.1"/>
    </source>
</evidence>
<dbReference type="Proteomes" id="UP000235786">
    <property type="component" value="Unassembled WGS sequence"/>
</dbReference>
<accession>A0A2J6RU05</accession>
<organism evidence="1 2">
    <name type="scientific">Hyaloscypha variabilis (strain UAMH 11265 / GT02V1 / F)</name>
    <name type="common">Meliniomyces variabilis</name>
    <dbReference type="NCBI Taxonomy" id="1149755"/>
    <lineage>
        <taxon>Eukaryota</taxon>
        <taxon>Fungi</taxon>
        <taxon>Dikarya</taxon>
        <taxon>Ascomycota</taxon>
        <taxon>Pezizomycotina</taxon>
        <taxon>Leotiomycetes</taxon>
        <taxon>Helotiales</taxon>
        <taxon>Hyaloscyphaceae</taxon>
        <taxon>Hyaloscypha</taxon>
        <taxon>Hyaloscypha variabilis</taxon>
    </lineage>
</organism>
<gene>
    <name evidence="1" type="ORF">L207DRAFT_526963</name>
</gene>
<dbReference type="OrthoDB" id="3555548at2759"/>
<keyword evidence="2" id="KW-1185">Reference proteome</keyword>
<sequence length="435" mass="49885">MPRAKRSESEVKEMVCSEILWRKPFYSAYLDDEETVRSNGDDREAELNAGEAIGDPSIPPSNGCPLLDRLVLEVRLIILRQSLVRPVAIVPGPVHYKLSIGWRDKPVLPWYRYQWNDRRQQGFEEYGLPSYNGETQHLQIAWRTKPTVEQHREIEQGNAEGNDLNNELRLLDSTWDSEIQAQVGHYVCQRGEFGPQIINRAVILTSGIQGINLLRTCKQLHKEGTSLLYGENTFVFDTRGKSPYTHHRGIHAHDVFNANTHHIPGYPNPNGRPASRNQIARAIDMMFNKGIFHGSFSYRDPMMVFMRKIGRENASKLTSVKVEGFFRTAENNPRYKSNRPVGLARLLPIYMTILNVCPNLRKLVVHQGHNNALWDDDLDGAMGLNNEERVNVAVEKLVRGLPTLQSLQLGNYHFVPSEDEILEQWGKSLQWEGWW</sequence>
<dbReference type="AlphaFoldDB" id="A0A2J6RU05"/>
<reference evidence="1 2" key="1">
    <citation type="submission" date="2016-04" db="EMBL/GenBank/DDBJ databases">
        <title>A degradative enzymes factory behind the ericoid mycorrhizal symbiosis.</title>
        <authorList>
            <consortium name="DOE Joint Genome Institute"/>
            <person name="Martino E."/>
            <person name="Morin E."/>
            <person name="Grelet G."/>
            <person name="Kuo A."/>
            <person name="Kohler A."/>
            <person name="Daghino S."/>
            <person name="Barry K."/>
            <person name="Choi C."/>
            <person name="Cichocki N."/>
            <person name="Clum A."/>
            <person name="Copeland A."/>
            <person name="Hainaut M."/>
            <person name="Haridas S."/>
            <person name="Labutti K."/>
            <person name="Lindquist E."/>
            <person name="Lipzen A."/>
            <person name="Khouja H.-R."/>
            <person name="Murat C."/>
            <person name="Ohm R."/>
            <person name="Olson A."/>
            <person name="Spatafora J."/>
            <person name="Veneault-Fourrey C."/>
            <person name="Henrissat B."/>
            <person name="Grigoriev I."/>
            <person name="Martin F."/>
            <person name="Perotto S."/>
        </authorList>
    </citation>
    <scope>NUCLEOTIDE SEQUENCE [LARGE SCALE GENOMIC DNA]</scope>
    <source>
        <strain evidence="1 2">F</strain>
    </source>
</reference>
<dbReference type="EMBL" id="KZ613943">
    <property type="protein sequence ID" value="PMD42000.1"/>
    <property type="molecule type" value="Genomic_DNA"/>
</dbReference>